<keyword evidence="2" id="KW-1185">Reference proteome</keyword>
<dbReference type="Proteomes" id="UP000192328">
    <property type="component" value="Unassembled WGS sequence"/>
</dbReference>
<comment type="caution">
    <text evidence="1">The sequence shown here is derived from an EMBL/GenBank/DDBJ whole genome shotgun (WGS) entry which is preliminary data.</text>
</comment>
<proteinExistence type="predicted"/>
<reference evidence="1" key="1">
    <citation type="submission" date="2017-04" db="EMBL/GenBank/DDBJ databases">
        <authorList>
            <person name="Varghese N."/>
            <person name="Submissions S."/>
        </authorList>
    </citation>
    <scope>NUCLEOTIDE SEQUENCE</scope>
    <source>
        <strain evidence="1">WTE2008</strain>
    </source>
</reference>
<accession>A0AC61PPG0</accession>
<gene>
    <name evidence="1" type="ORF">SAMN06297397_2763</name>
</gene>
<name>A0AC61PPG0_9FIRM</name>
<evidence type="ECO:0000313" key="1">
    <source>
        <dbReference type="EMBL" id="SMC83011.1"/>
    </source>
</evidence>
<dbReference type="EMBL" id="FWXZ01000007">
    <property type="protein sequence ID" value="SMC83011.1"/>
    <property type="molecule type" value="Genomic_DNA"/>
</dbReference>
<evidence type="ECO:0000313" key="2">
    <source>
        <dbReference type="Proteomes" id="UP000192328"/>
    </source>
</evidence>
<organism evidence="1 2">
    <name type="scientific">Aristaeella lactis</name>
    <dbReference type="NCBI Taxonomy" id="3046383"/>
    <lineage>
        <taxon>Bacteria</taxon>
        <taxon>Bacillati</taxon>
        <taxon>Bacillota</taxon>
        <taxon>Clostridia</taxon>
        <taxon>Eubacteriales</taxon>
        <taxon>Aristaeellaceae</taxon>
        <taxon>Aristaeella</taxon>
    </lineage>
</organism>
<sequence>MKKILSLILALVLAVFAVCALAEEAAVEEEEVTEVPLMTYADYALAEIDAPVYVETYVQAHQSWWNDKITVYAQSEDGAYFIYELACSEEDAAKLVPGTKIAVKGYKSEWSGEVEITDATFEILEADPFIAEPEDVTAKLGTDELIDDQNKLVAFKGMTVEAYDETGAAFAYKNAENKTDDLYFKVSKDGKTYDFCVEFYLCGQDTEVYKAVEALQVGDVIDLEGFLYWYNGANPHITSVKAAE</sequence>
<protein>
    <submittedName>
        <fullName evidence="1">Uncharacterized protein</fullName>
    </submittedName>
</protein>